<dbReference type="Proteomes" id="UP000198460">
    <property type="component" value="Unassembled WGS sequence"/>
</dbReference>
<organism evidence="1 2">
    <name type="scientific">Burkholderia singularis</name>
    <dbReference type="NCBI Taxonomy" id="1503053"/>
    <lineage>
        <taxon>Bacteria</taxon>
        <taxon>Pseudomonadati</taxon>
        <taxon>Pseudomonadota</taxon>
        <taxon>Betaproteobacteria</taxon>
        <taxon>Burkholderiales</taxon>
        <taxon>Burkholderiaceae</taxon>
        <taxon>Burkholderia</taxon>
        <taxon>pseudomallei group</taxon>
    </lineage>
</organism>
<reference evidence="1 2" key="1">
    <citation type="submission" date="2017-04" db="EMBL/GenBank/DDBJ databases">
        <authorList>
            <person name="Afonso C.L."/>
            <person name="Miller P.J."/>
            <person name="Scott M.A."/>
            <person name="Spackman E."/>
            <person name="Goraichik I."/>
            <person name="Dimitrov K.M."/>
            <person name="Suarez D.L."/>
            <person name="Swayne D.E."/>
        </authorList>
    </citation>
    <scope>NUCLEOTIDE SEQUENCE [LARGE SCALE GENOMIC DNA]</scope>
    <source>
        <strain evidence="1">LMG 28154</strain>
    </source>
</reference>
<sequence length="61" mass="6927">MRVRSFALCTRGHGGHIASEAFRVRSHGLALLFWISRLDRGPDDARCDERDSRLRFIVSVG</sequence>
<gene>
    <name evidence="1" type="ORF">BSIN_3920</name>
</gene>
<evidence type="ECO:0000313" key="1">
    <source>
        <dbReference type="EMBL" id="SMG00938.1"/>
    </source>
</evidence>
<dbReference type="EMBL" id="FXAN01000063">
    <property type="protein sequence ID" value="SMG00938.1"/>
    <property type="molecule type" value="Genomic_DNA"/>
</dbReference>
<protein>
    <submittedName>
        <fullName evidence="1">Uncharacterized protein</fullName>
    </submittedName>
</protein>
<dbReference type="AlphaFoldDB" id="A0A238H6S0"/>
<accession>A0A238H6S0</accession>
<evidence type="ECO:0000313" key="2">
    <source>
        <dbReference type="Proteomes" id="UP000198460"/>
    </source>
</evidence>
<proteinExistence type="predicted"/>
<name>A0A238H6S0_9BURK</name>